<sequence length="359" mass="40116">MISWEDIYKVVTAMAPLCVALVLGYASVKWWHMFTPDQFHAINRFNCFFIIPFFNFKFISHINPYKLNFLFLSADVVAKCIILIVLAIWANCTRKGSYVWSITTFSLCSFNNTLIVGVPLLKAMYGDLGEDLVVQSSTIQSLFWFIALLFMLELRREWSTVDSNTINEELQDSRIECGGDLDENSTPVTTTIKPPSFWSILKIVWVKLAKNPNFYGCLAGLIWALLASRWQFHMPEIIEGSILIMSKAGAGVSMFSMGLFMASQNKFIACGAKMTLYGLLLRFVIGPATVIIGSVACGLHGDVLRIAIIQAALPQAIASFVYAQEYELHPDILSTAVIFGTIVSIPLLIAYYALLEVTH</sequence>
<feature type="transmembrane region" description="Helical" evidence="8">
    <location>
        <begin position="7"/>
        <end position="28"/>
    </location>
</feature>
<organism evidence="9 10">
    <name type="scientific">Cinchona calisaya</name>
    <dbReference type="NCBI Taxonomy" id="153742"/>
    <lineage>
        <taxon>Eukaryota</taxon>
        <taxon>Viridiplantae</taxon>
        <taxon>Streptophyta</taxon>
        <taxon>Embryophyta</taxon>
        <taxon>Tracheophyta</taxon>
        <taxon>Spermatophyta</taxon>
        <taxon>Magnoliopsida</taxon>
        <taxon>eudicotyledons</taxon>
        <taxon>Gunneridae</taxon>
        <taxon>Pentapetalae</taxon>
        <taxon>asterids</taxon>
        <taxon>lamiids</taxon>
        <taxon>Gentianales</taxon>
        <taxon>Rubiaceae</taxon>
        <taxon>Cinchonoideae</taxon>
        <taxon>Cinchoneae</taxon>
        <taxon>Cinchona</taxon>
    </lineage>
</organism>
<comment type="similarity">
    <text evidence="2 8">Belongs to the auxin efflux carrier (TC 2.A.69.1) family.</text>
</comment>
<evidence type="ECO:0000256" key="1">
    <source>
        <dbReference type="ARBA" id="ARBA00004141"/>
    </source>
</evidence>
<evidence type="ECO:0000256" key="4">
    <source>
        <dbReference type="ARBA" id="ARBA00022692"/>
    </source>
</evidence>
<comment type="subcellular location">
    <subcellularLocation>
        <location evidence="1 8">Membrane</location>
        <topology evidence="1 8">Multi-pass membrane protein</topology>
    </subcellularLocation>
</comment>
<dbReference type="GO" id="GO:0060918">
    <property type="term" value="P:auxin transport"/>
    <property type="evidence" value="ECO:0007669"/>
    <property type="project" value="UniProtKB-ARBA"/>
</dbReference>
<keyword evidence="5 8" id="KW-1133">Transmembrane helix</keyword>
<dbReference type="AlphaFoldDB" id="A0ABD2YAI9"/>
<accession>A0ABD2YAI9</accession>
<dbReference type="GO" id="GO:0016020">
    <property type="term" value="C:membrane"/>
    <property type="evidence" value="ECO:0007669"/>
    <property type="project" value="UniProtKB-SubCell"/>
</dbReference>
<name>A0ABD2YAI9_9GENT</name>
<dbReference type="Pfam" id="PF03547">
    <property type="entry name" value="Mem_trans"/>
    <property type="match status" value="1"/>
</dbReference>
<feature type="transmembrane region" description="Helical" evidence="8">
    <location>
        <begin position="69"/>
        <end position="90"/>
    </location>
</feature>
<dbReference type="EMBL" id="JBJUIK010000014">
    <property type="protein sequence ID" value="KAL3504477.1"/>
    <property type="molecule type" value="Genomic_DNA"/>
</dbReference>
<evidence type="ECO:0000256" key="7">
    <source>
        <dbReference type="ARBA" id="ARBA00023294"/>
    </source>
</evidence>
<gene>
    <name evidence="9" type="ORF">ACH5RR_034318</name>
</gene>
<feature type="transmembrane region" description="Helical" evidence="8">
    <location>
        <begin position="132"/>
        <end position="152"/>
    </location>
</feature>
<dbReference type="InterPro" id="IPR004776">
    <property type="entry name" value="Mem_transp_PIN-like"/>
</dbReference>
<feature type="transmembrane region" description="Helical" evidence="8">
    <location>
        <begin position="335"/>
        <end position="354"/>
    </location>
</feature>
<evidence type="ECO:0000256" key="3">
    <source>
        <dbReference type="ARBA" id="ARBA00022448"/>
    </source>
</evidence>
<dbReference type="InterPro" id="IPR051107">
    <property type="entry name" value="Auxin_Efflux_Carrier"/>
</dbReference>
<feature type="transmembrane region" description="Helical" evidence="8">
    <location>
        <begin position="242"/>
        <end position="262"/>
    </location>
</feature>
<reference evidence="9 10" key="1">
    <citation type="submission" date="2024-11" db="EMBL/GenBank/DDBJ databases">
        <title>A near-complete genome assembly of Cinchona calisaya.</title>
        <authorList>
            <person name="Lian D.C."/>
            <person name="Zhao X.W."/>
            <person name="Wei L."/>
        </authorList>
    </citation>
    <scope>NUCLEOTIDE SEQUENCE [LARGE SCALE GENOMIC DNA]</scope>
    <source>
        <tissue evidence="9">Nenye</tissue>
    </source>
</reference>
<dbReference type="NCBIfam" id="TIGR00946">
    <property type="entry name" value="2a69"/>
    <property type="match status" value="1"/>
</dbReference>
<keyword evidence="7 8" id="KW-0927">Auxin signaling pathway</keyword>
<dbReference type="Proteomes" id="UP001630127">
    <property type="component" value="Unassembled WGS sequence"/>
</dbReference>
<feature type="transmembrane region" description="Helical" evidence="8">
    <location>
        <begin position="274"/>
        <end position="297"/>
    </location>
</feature>
<feature type="transmembrane region" description="Helical" evidence="8">
    <location>
        <begin position="212"/>
        <end position="230"/>
    </location>
</feature>
<evidence type="ECO:0000256" key="6">
    <source>
        <dbReference type="ARBA" id="ARBA00023136"/>
    </source>
</evidence>
<keyword evidence="6 8" id="KW-0472">Membrane</keyword>
<evidence type="ECO:0000256" key="8">
    <source>
        <dbReference type="RuleBase" id="RU362108"/>
    </source>
</evidence>
<comment type="function">
    <text evidence="8">May act as a component of the auxin efflux carrier.</text>
</comment>
<dbReference type="PANTHER" id="PTHR31752">
    <property type="entry name" value="AUXIN EFFLUX CARRIER COMPONENT 1B-RELATED"/>
    <property type="match status" value="1"/>
</dbReference>
<dbReference type="InterPro" id="IPR014024">
    <property type="entry name" value="Auxin_eff_plant"/>
</dbReference>
<comment type="caution">
    <text evidence="8">Lacks conserved residue(s) required for the propagation of feature annotation.</text>
</comment>
<comment type="caution">
    <text evidence="9">The sequence shown here is derived from an EMBL/GenBank/DDBJ whole genome shotgun (WGS) entry which is preliminary data.</text>
</comment>
<protein>
    <recommendedName>
        <fullName evidence="8">Auxin efflux carrier component</fullName>
    </recommendedName>
</protein>
<keyword evidence="3 8" id="KW-0813">Transport</keyword>
<dbReference type="PANTHER" id="PTHR31752:SF2">
    <property type="entry name" value="AUXIN EFFLUX CARRIER COMPONENT 5"/>
    <property type="match status" value="1"/>
</dbReference>
<keyword evidence="4 8" id="KW-0812">Transmembrane</keyword>
<evidence type="ECO:0000256" key="2">
    <source>
        <dbReference type="ARBA" id="ARBA00009177"/>
    </source>
</evidence>
<evidence type="ECO:0000313" key="10">
    <source>
        <dbReference type="Proteomes" id="UP001630127"/>
    </source>
</evidence>
<evidence type="ECO:0000256" key="5">
    <source>
        <dbReference type="ARBA" id="ARBA00022989"/>
    </source>
</evidence>
<feature type="transmembrane region" description="Helical" evidence="8">
    <location>
        <begin position="97"/>
        <end position="120"/>
    </location>
</feature>
<evidence type="ECO:0000313" key="9">
    <source>
        <dbReference type="EMBL" id="KAL3504477.1"/>
    </source>
</evidence>
<proteinExistence type="inferred from homology"/>
<keyword evidence="10" id="KW-1185">Reference proteome</keyword>
<dbReference type="GO" id="GO:0009734">
    <property type="term" value="P:auxin-activated signaling pathway"/>
    <property type="evidence" value="ECO:0007669"/>
    <property type="project" value="UniProtKB-UniRule"/>
</dbReference>